<dbReference type="PANTHER" id="PTHR48111:SF4">
    <property type="entry name" value="DNA-BINDING DUAL TRANSCRIPTIONAL REGULATOR OMPR"/>
    <property type="match status" value="1"/>
</dbReference>
<organism evidence="13 14">
    <name type="scientific">Brevundimonas nasdae</name>
    <dbReference type="NCBI Taxonomy" id="172043"/>
    <lineage>
        <taxon>Bacteria</taxon>
        <taxon>Pseudomonadati</taxon>
        <taxon>Pseudomonadota</taxon>
        <taxon>Alphaproteobacteria</taxon>
        <taxon>Caulobacterales</taxon>
        <taxon>Caulobacteraceae</taxon>
        <taxon>Brevundimonas</taxon>
    </lineage>
</organism>
<dbReference type="RefSeq" id="WP_039247839.1">
    <property type="nucleotide sequence ID" value="NZ_JWSY01000028.1"/>
</dbReference>
<name>A0A0B4CN97_9CAUL</name>
<evidence type="ECO:0000256" key="5">
    <source>
        <dbReference type="ARBA" id="ARBA00023015"/>
    </source>
</evidence>
<dbReference type="SMART" id="SM00448">
    <property type="entry name" value="REC"/>
    <property type="match status" value="1"/>
</dbReference>
<dbReference type="SUPFAM" id="SSF52172">
    <property type="entry name" value="CheY-like"/>
    <property type="match status" value="1"/>
</dbReference>
<dbReference type="Pfam" id="PF00072">
    <property type="entry name" value="Response_reg"/>
    <property type="match status" value="1"/>
</dbReference>
<evidence type="ECO:0000259" key="12">
    <source>
        <dbReference type="PROSITE" id="PS51755"/>
    </source>
</evidence>
<reference evidence="13 14" key="1">
    <citation type="submission" date="2014-12" db="EMBL/GenBank/DDBJ databases">
        <title>Genome sequencing of Brevundimonas nasdae TPW30.</title>
        <authorList>
            <person name="Tan P.W."/>
            <person name="Chan K.-G."/>
        </authorList>
    </citation>
    <scope>NUCLEOTIDE SEQUENCE [LARGE SCALE GENOMIC DNA]</scope>
    <source>
        <strain evidence="13 14">TPW30</strain>
    </source>
</reference>
<dbReference type="GO" id="GO:0000976">
    <property type="term" value="F:transcription cis-regulatory region binding"/>
    <property type="evidence" value="ECO:0007669"/>
    <property type="project" value="TreeGrafter"/>
</dbReference>
<protein>
    <recommendedName>
        <fullName evidence="8">Regulatory protein VirG</fullName>
    </recommendedName>
</protein>
<dbReference type="AlphaFoldDB" id="A0A0B4CN97"/>
<evidence type="ECO:0000256" key="2">
    <source>
        <dbReference type="ARBA" id="ARBA00022490"/>
    </source>
</evidence>
<dbReference type="GO" id="GO:0000156">
    <property type="term" value="F:phosphorelay response regulator activity"/>
    <property type="evidence" value="ECO:0007669"/>
    <property type="project" value="TreeGrafter"/>
</dbReference>
<keyword evidence="5" id="KW-0805">Transcription regulation</keyword>
<gene>
    <name evidence="13" type="ORF">RM53_14445</name>
</gene>
<dbReference type="Gene3D" id="3.40.50.2300">
    <property type="match status" value="1"/>
</dbReference>
<evidence type="ECO:0000259" key="11">
    <source>
        <dbReference type="PROSITE" id="PS50110"/>
    </source>
</evidence>
<dbReference type="GO" id="GO:0006355">
    <property type="term" value="P:regulation of DNA-templated transcription"/>
    <property type="evidence" value="ECO:0007669"/>
    <property type="project" value="InterPro"/>
</dbReference>
<dbReference type="FunFam" id="1.10.10.10:FF:000099">
    <property type="entry name" value="Two-component system response regulator TorR"/>
    <property type="match status" value="1"/>
</dbReference>
<dbReference type="PANTHER" id="PTHR48111">
    <property type="entry name" value="REGULATOR OF RPOS"/>
    <property type="match status" value="1"/>
</dbReference>
<sequence length="243" mass="27049">MTNAATLGRIAIIEDDPGICDLVETLLTREGFEVFAFDNSGAFFAAGLPGTLDCLLLDLMLPGEDGLTICRKIRETDKRLPIVIVTAKGDPIDRIVGLELGADDYLAKPFNSRELLARLRSIIRRTQDIAAQPVQPMEERLEFLGWTLRPDARELRNPAGAHIGLTTADFELLQILVTHPQRVLSRELLIDRTRGGVADRVDRVIDVQISRLRRKLGDDPRNPTIIRTIRGDGYLFGPTVSRC</sequence>
<keyword evidence="3 9" id="KW-0597">Phosphoprotein</keyword>
<dbReference type="PROSITE" id="PS50110">
    <property type="entry name" value="RESPONSE_REGULATORY"/>
    <property type="match status" value="1"/>
</dbReference>
<keyword evidence="6 10" id="KW-0238">DNA-binding</keyword>
<evidence type="ECO:0000313" key="14">
    <source>
        <dbReference type="Proteomes" id="UP000031166"/>
    </source>
</evidence>
<dbReference type="SUPFAM" id="SSF46894">
    <property type="entry name" value="C-terminal effector domain of the bipartite response regulators"/>
    <property type="match status" value="1"/>
</dbReference>
<dbReference type="Gene3D" id="6.10.250.690">
    <property type="match status" value="1"/>
</dbReference>
<comment type="subcellular location">
    <subcellularLocation>
        <location evidence="1">Cytoplasm</location>
    </subcellularLocation>
</comment>
<dbReference type="SMART" id="SM00862">
    <property type="entry name" value="Trans_reg_C"/>
    <property type="match status" value="1"/>
</dbReference>
<dbReference type="InterPro" id="IPR036388">
    <property type="entry name" value="WH-like_DNA-bd_sf"/>
</dbReference>
<dbReference type="STRING" id="172043.RM53_14445"/>
<comment type="caution">
    <text evidence="13">The sequence shown here is derived from an EMBL/GenBank/DDBJ whole genome shotgun (WGS) entry which is preliminary data.</text>
</comment>
<dbReference type="InterPro" id="IPR001867">
    <property type="entry name" value="OmpR/PhoB-type_DNA-bd"/>
</dbReference>
<dbReference type="InterPro" id="IPR001789">
    <property type="entry name" value="Sig_transdc_resp-reg_receiver"/>
</dbReference>
<evidence type="ECO:0000256" key="6">
    <source>
        <dbReference type="ARBA" id="ARBA00023125"/>
    </source>
</evidence>
<evidence type="ECO:0000256" key="9">
    <source>
        <dbReference type="PROSITE-ProRule" id="PRU00169"/>
    </source>
</evidence>
<dbReference type="CDD" id="cd00383">
    <property type="entry name" value="trans_reg_C"/>
    <property type="match status" value="1"/>
</dbReference>
<dbReference type="InterPro" id="IPR039420">
    <property type="entry name" value="WalR-like"/>
</dbReference>
<evidence type="ECO:0000256" key="10">
    <source>
        <dbReference type="PROSITE-ProRule" id="PRU01091"/>
    </source>
</evidence>
<proteinExistence type="predicted"/>
<evidence type="ECO:0000256" key="3">
    <source>
        <dbReference type="ARBA" id="ARBA00022553"/>
    </source>
</evidence>
<keyword evidence="7" id="KW-0804">Transcription</keyword>
<dbReference type="PROSITE" id="PS51755">
    <property type="entry name" value="OMPR_PHOB"/>
    <property type="match status" value="1"/>
</dbReference>
<evidence type="ECO:0000256" key="1">
    <source>
        <dbReference type="ARBA" id="ARBA00004496"/>
    </source>
</evidence>
<dbReference type="Pfam" id="PF00486">
    <property type="entry name" value="Trans_reg_C"/>
    <property type="match status" value="1"/>
</dbReference>
<feature type="modified residue" description="4-aspartylphosphate" evidence="9">
    <location>
        <position position="58"/>
    </location>
</feature>
<accession>A0A0B4CN97</accession>
<dbReference type="EMBL" id="JWSY01000028">
    <property type="protein sequence ID" value="KIC55906.1"/>
    <property type="molecule type" value="Genomic_DNA"/>
</dbReference>
<dbReference type="GO" id="GO:0032993">
    <property type="term" value="C:protein-DNA complex"/>
    <property type="evidence" value="ECO:0007669"/>
    <property type="project" value="TreeGrafter"/>
</dbReference>
<keyword evidence="2" id="KW-0963">Cytoplasm</keyword>
<feature type="domain" description="Response regulatory" evidence="11">
    <location>
        <begin position="9"/>
        <end position="123"/>
    </location>
</feature>
<dbReference type="Gene3D" id="1.10.10.10">
    <property type="entry name" value="Winged helix-like DNA-binding domain superfamily/Winged helix DNA-binding domain"/>
    <property type="match status" value="1"/>
</dbReference>
<evidence type="ECO:0000256" key="8">
    <source>
        <dbReference type="ARBA" id="ARBA00067337"/>
    </source>
</evidence>
<dbReference type="InterPro" id="IPR016032">
    <property type="entry name" value="Sig_transdc_resp-reg_C-effctor"/>
</dbReference>
<dbReference type="InterPro" id="IPR011006">
    <property type="entry name" value="CheY-like_superfamily"/>
</dbReference>
<feature type="domain" description="OmpR/PhoB-type" evidence="12">
    <location>
        <begin position="138"/>
        <end position="238"/>
    </location>
</feature>
<dbReference type="Proteomes" id="UP000031166">
    <property type="component" value="Unassembled WGS sequence"/>
</dbReference>
<feature type="DNA-binding region" description="OmpR/PhoB-type" evidence="10">
    <location>
        <begin position="138"/>
        <end position="238"/>
    </location>
</feature>
<evidence type="ECO:0000256" key="7">
    <source>
        <dbReference type="ARBA" id="ARBA00023163"/>
    </source>
</evidence>
<keyword evidence="4" id="KW-0902">Two-component regulatory system</keyword>
<dbReference type="GO" id="GO:0005829">
    <property type="term" value="C:cytosol"/>
    <property type="evidence" value="ECO:0007669"/>
    <property type="project" value="TreeGrafter"/>
</dbReference>
<evidence type="ECO:0000313" key="13">
    <source>
        <dbReference type="EMBL" id="KIC55906.1"/>
    </source>
</evidence>
<evidence type="ECO:0000256" key="4">
    <source>
        <dbReference type="ARBA" id="ARBA00023012"/>
    </source>
</evidence>